<evidence type="ECO:0000313" key="12">
    <source>
        <dbReference type="Proteomes" id="UP001198571"/>
    </source>
</evidence>
<evidence type="ECO:0000256" key="9">
    <source>
        <dbReference type="HAMAP-Rule" id="MF_00911"/>
    </source>
</evidence>
<accession>A0ABS8CLD7</accession>
<comment type="function">
    <text evidence="9">Essential cell division protein.</text>
</comment>
<dbReference type="InterPro" id="IPR005548">
    <property type="entry name" value="Cell_div_FtsQ/DivIB_C"/>
</dbReference>
<keyword evidence="5 9" id="KW-0812">Transmembrane</keyword>
<evidence type="ECO:0000256" key="8">
    <source>
        <dbReference type="ARBA" id="ARBA00023306"/>
    </source>
</evidence>
<feature type="transmembrane region" description="Helical" evidence="9">
    <location>
        <begin position="56"/>
        <end position="76"/>
    </location>
</feature>
<keyword evidence="12" id="KW-1185">Reference proteome</keyword>
<dbReference type="Pfam" id="PF03799">
    <property type="entry name" value="FtsQ_DivIB_C"/>
    <property type="match status" value="1"/>
</dbReference>
<dbReference type="EMBL" id="JACDXX010000007">
    <property type="protein sequence ID" value="MCB5410198.1"/>
    <property type="molecule type" value="Genomic_DNA"/>
</dbReference>
<dbReference type="PANTHER" id="PTHR35851:SF1">
    <property type="entry name" value="CELL DIVISION PROTEIN FTSQ"/>
    <property type="match status" value="1"/>
</dbReference>
<evidence type="ECO:0000256" key="7">
    <source>
        <dbReference type="ARBA" id="ARBA00023136"/>
    </source>
</evidence>
<keyword evidence="4 9" id="KW-0132">Cell division</keyword>
<dbReference type="InterPro" id="IPR026579">
    <property type="entry name" value="FtsQ"/>
</dbReference>
<organism evidence="11 12">
    <name type="scientific">Pseudogemmobacter faecipullorum</name>
    <dbReference type="NCBI Taxonomy" id="2755041"/>
    <lineage>
        <taxon>Bacteria</taxon>
        <taxon>Pseudomonadati</taxon>
        <taxon>Pseudomonadota</taxon>
        <taxon>Alphaproteobacteria</taxon>
        <taxon>Rhodobacterales</taxon>
        <taxon>Paracoccaceae</taxon>
        <taxon>Pseudogemmobacter</taxon>
    </lineage>
</organism>
<evidence type="ECO:0000256" key="4">
    <source>
        <dbReference type="ARBA" id="ARBA00022618"/>
    </source>
</evidence>
<evidence type="ECO:0000256" key="5">
    <source>
        <dbReference type="ARBA" id="ARBA00022692"/>
    </source>
</evidence>
<dbReference type="PROSITE" id="PS51779">
    <property type="entry name" value="POTRA"/>
    <property type="match status" value="1"/>
</dbReference>
<keyword evidence="2 9" id="KW-1003">Cell membrane</keyword>
<sequence length="317" mass="35315">MRSLIPFRILPARRPDPRYGRAEPPLTRRPVIRHDPSPSLWAYRMQRIMLTPYLRALLRVGLPVFVLLFAAGLYIADDARRAGVIQVFTDLRQKFEQRPEFMVALASVEGGSPELSEAVRARLNLNLPQSSFDLDLDAARGRLEALDAVKTAELRVRSGGVLQVLITERQPVLVWRTAEGLTLLDDGGHRVASLIERGDRADLPLIAGEGADLHAAEALEILAAAGPVSSRIRGLIRIGERRWDLALDRGQRIMLPETQPVRALERLLALDHAQNILARDLTAVDLRIAARPTLRLTSYAMNELRRAKGLAIVETEL</sequence>
<dbReference type="PANTHER" id="PTHR35851">
    <property type="entry name" value="CELL DIVISION PROTEIN FTSQ"/>
    <property type="match status" value="1"/>
</dbReference>
<gene>
    <name evidence="9" type="primary">ftsQ</name>
    <name evidence="11" type="ORF">H0485_09315</name>
</gene>
<protein>
    <recommendedName>
        <fullName evidence="9">Cell division protein FtsQ</fullName>
    </recommendedName>
</protein>
<evidence type="ECO:0000256" key="6">
    <source>
        <dbReference type="ARBA" id="ARBA00022989"/>
    </source>
</evidence>
<feature type="domain" description="POTRA" evidence="10">
    <location>
        <begin position="101"/>
        <end position="169"/>
    </location>
</feature>
<reference evidence="11 12" key="1">
    <citation type="submission" date="2020-07" db="EMBL/GenBank/DDBJ databases">
        <title>Pseudogemmobacter sp. nov., isolated from poultry manure in Taiwan.</title>
        <authorList>
            <person name="Lin S.-Y."/>
            <person name="Tang Y.-S."/>
            <person name="Young C.-C."/>
        </authorList>
    </citation>
    <scope>NUCLEOTIDE SEQUENCE [LARGE SCALE GENOMIC DNA]</scope>
    <source>
        <strain evidence="11 12">CC-YST710</strain>
    </source>
</reference>
<dbReference type="RefSeq" id="WP_226935104.1">
    <property type="nucleotide sequence ID" value="NZ_JACDXX010000007.1"/>
</dbReference>
<dbReference type="Proteomes" id="UP001198571">
    <property type="component" value="Unassembled WGS sequence"/>
</dbReference>
<comment type="similarity">
    <text evidence="9">Belongs to the FtsQ/DivIB family. FtsQ subfamily.</text>
</comment>
<evidence type="ECO:0000313" key="11">
    <source>
        <dbReference type="EMBL" id="MCB5410198.1"/>
    </source>
</evidence>
<evidence type="ECO:0000256" key="2">
    <source>
        <dbReference type="ARBA" id="ARBA00022475"/>
    </source>
</evidence>
<keyword evidence="7 9" id="KW-0472">Membrane</keyword>
<proteinExistence type="inferred from homology"/>
<evidence type="ECO:0000259" key="10">
    <source>
        <dbReference type="PROSITE" id="PS51779"/>
    </source>
</evidence>
<evidence type="ECO:0000256" key="1">
    <source>
        <dbReference type="ARBA" id="ARBA00004370"/>
    </source>
</evidence>
<dbReference type="GO" id="GO:0051301">
    <property type="term" value="P:cell division"/>
    <property type="evidence" value="ECO:0007669"/>
    <property type="project" value="UniProtKB-KW"/>
</dbReference>
<keyword evidence="8 9" id="KW-0131">Cell cycle</keyword>
<dbReference type="InterPro" id="IPR034746">
    <property type="entry name" value="POTRA"/>
</dbReference>
<dbReference type="HAMAP" id="MF_00911">
    <property type="entry name" value="FtsQ_subfam"/>
    <property type="match status" value="1"/>
</dbReference>
<evidence type="ECO:0000256" key="3">
    <source>
        <dbReference type="ARBA" id="ARBA00022519"/>
    </source>
</evidence>
<keyword evidence="6 9" id="KW-1133">Transmembrane helix</keyword>
<comment type="caution">
    <text evidence="11">The sequence shown here is derived from an EMBL/GenBank/DDBJ whole genome shotgun (WGS) entry which is preliminary data.</text>
</comment>
<name>A0ABS8CLD7_9RHOB</name>
<comment type="subcellular location">
    <subcellularLocation>
        <location evidence="9">Cell inner membrane</location>
        <topology evidence="9">Single-pass type II membrane protein</topology>
    </subcellularLocation>
    <subcellularLocation>
        <location evidence="1">Membrane</location>
    </subcellularLocation>
    <text evidence="9">Localizes to the division septum.</text>
</comment>
<keyword evidence="3 9" id="KW-0997">Cell inner membrane</keyword>